<feature type="compositionally biased region" description="Polar residues" evidence="8">
    <location>
        <begin position="506"/>
        <end position="518"/>
    </location>
</feature>
<dbReference type="InterPro" id="IPR002153">
    <property type="entry name" value="TRPC_channel"/>
</dbReference>
<evidence type="ECO:0000313" key="11">
    <source>
        <dbReference type="EMBL" id="KAF0759388.1"/>
    </source>
</evidence>
<dbReference type="EMBL" id="VUJU01003010">
    <property type="protein sequence ID" value="KAF0759388.1"/>
    <property type="molecule type" value="Genomic_DNA"/>
</dbReference>
<dbReference type="Pfam" id="PF00520">
    <property type="entry name" value="Ion_trans"/>
    <property type="match status" value="1"/>
</dbReference>
<feature type="compositionally biased region" description="Basic and acidic residues" evidence="8">
    <location>
        <begin position="596"/>
        <end position="657"/>
    </location>
</feature>
<evidence type="ECO:0000256" key="4">
    <source>
        <dbReference type="ARBA" id="ARBA00022989"/>
    </source>
</evidence>
<dbReference type="GO" id="GO:0051480">
    <property type="term" value="P:regulation of cytosolic calcium ion concentration"/>
    <property type="evidence" value="ECO:0007669"/>
    <property type="project" value="TreeGrafter"/>
</dbReference>
<comment type="caution">
    <text evidence="11">The sequence shown here is derived from an EMBL/GenBank/DDBJ whole genome shotgun (WGS) entry which is preliminary data.</text>
</comment>
<feature type="transmembrane region" description="Helical" evidence="9">
    <location>
        <begin position="29"/>
        <end position="48"/>
    </location>
</feature>
<reference evidence="11 12" key="1">
    <citation type="submission" date="2019-08" db="EMBL/GenBank/DDBJ databases">
        <title>Whole genome of Aphis craccivora.</title>
        <authorList>
            <person name="Voronova N.V."/>
            <person name="Shulinski R.S."/>
            <person name="Bandarenka Y.V."/>
            <person name="Zhorov D.G."/>
            <person name="Warner D."/>
        </authorList>
    </citation>
    <scope>NUCLEOTIDE SEQUENCE [LARGE SCALE GENOMIC DNA]</scope>
    <source>
        <strain evidence="11">180601</strain>
        <tissue evidence="11">Whole Body</tissue>
    </source>
</reference>
<name>A0A6G0YPN9_APHCR</name>
<evidence type="ECO:0000256" key="2">
    <source>
        <dbReference type="ARBA" id="ARBA00022448"/>
    </source>
</evidence>
<protein>
    <submittedName>
        <fullName evidence="11">Transient receptor potential protein-like</fullName>
    </submittedName>
</protein>
<feature type="compositionally biased region" description="Basic and acidic residues" evidence="8">
    <location>
        <begin position="560"/>
        <end position="570"/>
    </location>
</feature>
<feature type="compositionally biased region" description="Low complexity" evidence="8">
    <location>
        <begin position="543"/>
        <end position="557"/>
    </location>
</feature>
<gene>
    <name evidence="11" type="ORF">FWK35_00022558</name>
</gene>
<proteinExistence type="predicted"/>
<evidence type="ECO:0000256" key="3">
    <source>
        <dbReference type="ARBA" id="ARBA00022692"/>
    </source>
</evidence>
<feature type="domain" description="Ion transport" evidence="10">
    <location>
        <begin position="30"/>
        <end position="192"/>
    </location>
</feature>
<evidence type="ECO:0000256" key="1">
    <source>
        <dbReference type="ARBA" id="ARBA00004141"/>
    </source>
</evidence>
<feature type="transmembrane region" description="Helical" evidence="9">
    <location>
        <begin position="131"/>
        <end position="149"/>
    </location>
</feature>
<feature type="region of interest" description="Disordered" evidence="8">
    <location>
        <begin position="482"/>
        <end position="680"/>
    </location>
</feature>
<dbReference type="GO" id="GO:0015279">
    <property type="term" value="F:store-operated calcium channel activity"/>
    <property type="evidence" value="ECO:0007669"/>
    <property type="project" value="TreeGrafter"/>
</dbReference>
<keyword evidence="7" id="KW-0407">Ion channel</keyword>
<feature type="compositionally biased region" description="Low complexity" evidence="8">
    <location>
        <begin position="658"/>
        <end position="670"/>
    </location>
</feature>
<dbReference type="GO" id="GO:0070679">
    <property type="term" value="F:inositol 1,4,5 trisphosphate binding"/>
    <property type="evidence" value="ECO:0007669"/>
    <property type="project" value="TreeGrafter"/>
</dbReference>
<keyword evidence="12" id="KW-1185">Reference proteome</keyword>
<dbReference type="PANTHER" id="PTHR10117">
    <property type="entry name" value="TRANSIENT RECEPTOR POTENTIAL CHANNEL"/>
    <property type="match status" value="1"/>
</dbReference>
<dbReference type="AlphaFoldDB" id="A0A6G0YPN9"/>
<dbReference type="PRINTS" id="PR01097">
    <property type="entry name" value="TRNSRECEPTRP"/>
</dbReference>
<dbReference type="GO" id="GO:0005886">
    <property type="term" value="C:plasma membrane"/>
    <property type="evidence" value="ECO:0007669"/>
    <property type="project" value="TreeGrafter"/>
</dbReference>
<evidence type="ECO:0000256" key="9">
    <source>
        <dbReference type="SAM" id="Phobius"/>
    </source>
</evidence>
<keyword evidence="11" id="KW-0675">Receptor</keyword>
<keyword evidence="3 9" id="KW-0812">Transmembrane</keyword>
<dbReference type="InterPro" id="IPR005821">
    <property type="entry name" value="Ion_trans_dom"/>
</dbReference>
<evidence type="ECO:0000256" key="7">
    <source>
        <dbReference type="ARBA" id="ARBA00023303"/>
    </source>
</evidence>
<evidence type="ECO:0000259" key="10">
    <source>
        <dbReference type="Pfam" id="PF00520"/>
    </source>
</evidence>
<evidence type="ECO:0000256" key="5">
    <source>
        <dbReference type="ARBA" id="ARBA00023065"/>
    </source>
</evidence>
<keyword evidence="4 9" id="KW-1133">Transmembrane helix</keyword>
<keyword evidence="2" id="KW-0813">Transport</keyword>
<evidence type="ECO:0000256" key="8">
    <source>
        <dbReference type="SAM" id="MobiDB-lite"/>
    </source>
</evidence>
<feature type="transmembrane region" description="Helical" evidence="9">
    <location>
        <begin position="156"/>
        <end position="181"/>
    </location>
</feature>
<evidence type="ECO:0000256" key="6">
    <source>
        <dbReference type="ARBA" id="ARBA00023136"/>
    </source>
</evidence>
<evidence type="ECO:0000313" key="12">
    <source>
        <dbReference type="Proteomes" id="UP000478052"/>
    </source>
</evidence>
<feature type="transmembrane region" description="Helical" evidence="9">
    <location>
        <begin position="69"/>
        <end position="92"/>
    </location>
</feature>
<comment type="subcellular location">
    <subcellularLocation>
        <location evidence="1">Membrane</location>
        <topology evidence="1">Multi-pass membrane protein</topology>
    </subcellularLocation>
</comment>
<keyword evidence="5" id="KW-0406">Ion transport</keyword>
<dbReference type="PANTHER" id="PTHR10117:SF51">
    <property type="entry name" value="TRANSIENT RECEPTOR POTENTIAL PROTEIN"/>
    <property type="match status" value="1"/>
</dbReference>
<organism evidence="11 12">
    <name type="scientific">Aphis craccivora</name>
    <name type="common">Cowpea aphid</name>
    <dbReference type="NCBI Taxonomy" id="307492"/>
    <lineage>
        <taxon>Eukaryota</taxon>
        <taxon>Metazoa</taxon>
        <taxon>Ecdysozoa</taxon>
        <taxon>Arthropoda</taxon>
        <taxon>Hexapoda</taxon>
        <taxon>Insecta</taxon>
        <taxon>Pterygota</taxon>
        <taxon>Neoptera</taxon>
        <taxon>Paraneoptera</taxon>
        <taxon>Hemiptera</taxon>
        <taxon>Sternorrhyncha</taxon>
        <taxon>Aphidomorpha</taxon>
        <taxon>Aphidoidea</taxon>
        <taxon>Aphididae</taxon>
        <taxon>Aphidini</taxon>
        <taxon>Aphis</taxon>
        <taxon>Aphis</taxon>
    </lineage>
</organism>
<accession>A0A6G0YPN9</accession>
<keyword evidence="6 9" id="KW-0472">Membrane</keyword>
<dbReference type="GO" id="GO:0034703">
    <property type="term" value="C:cation channel complex"/>
    <property type="evidence" value="ECO:0007669"/>
    <property type="project" value="TreeGrafter"/>
</dbReference>
<dbReference type="CDD" id="cd23650">
    <property type="entry name" value="TRP_CaM_bind1"/>
    <property type="match status" value="1"/>
</dbReference>
<sequence>MLREFNEGLDPWRPREDWDKFDPHLVSEGAFAAAMIFSFLKLVHIFSVNPHLGPLQISLGRMIIDIIKFFFIYTLVLCAFGCGLNQLLWYYADLESKKCYHDNSDVADFEQEEKACSTWRRFANIFETSQSLFWAGFGLVDLTAFDLTGIKSFTRFWGLLLFGSYSVINIIVLLNMLIAMMSNSYQIISERSDMEWKFARSSLWISYFEDGDTVPAPFNLFPSLKNIKRMLGLEKPQRTSGSMIFKSREKATARHDIVMRLLVRRYVTAEQRKSEEFGITEDDVMEIRQDISSMRFEMIDIFKQNGYKTPKKEHDSNVAQGKKGRVMERRLLKDFQIGLVEGLIQDAISSNEKGPKDVFSKIAKAIGRRTSQGSKKKDWNAVVRQKSLARDPIGSTAEGAERRHRQSVRRYILDHQKDSLLSMDTERLVEYNPLLAEIAPAARVAYAKFKIPKIKQEYEENTIGQDEVFENVPTVDIVDETKKSSIVRPRPKSTKQSPVAGALPYPSTSADKQPTESVSKPAVESQQQTKTIQKTKTTELKDSAPASVVSEAAESPAGTQKKEQEQKKSEPGTSKEPTKDADSKSQASTSGSGPKEVPKETKTSHGDEESKKKDTDSTKDADKASDNASKDTDKSKDKDKPGEKDKDSKHLKPESPKRSASPKKPGGKSKVTGEILTGWL</sequence>
<dbReference type="Proteomes" id="UP000478052">
    <property type="component" value="Unassembled WGS sequence"/>
</dbReference>
<dbReference type="OrthoDB" id="2373987at2759"/>
<feature type="compositionally biased region" description="Low complexity" evidence="8">
    <location>
        <begin position="526"/>
        <end position="535"/>
    </location>
</feature>